<evidence type="ECO:0000313" key="1">
    <source>
        <dbReference type="EMBL" id="MCD7459472.1"/>
    </source>
</evidence>
<reference evidence="1 2" key="1">
    <citation type="journal article" date="2021" name="BMC Genomics">
        <title>Datura genome reveals duplications of psychoactive alkaloid biosynthetic genes and high mutation rate following tissue culture.</title>
        <authorList>
            <person name="Rajewski A."/>
            <person name="Carter-House D."/>
            <person name="Stajich J."/>
            <person name="Litt A."/>
        </authorList>
    </citation>
    <scope>NUCLEOTIDE SEQUENCE [LARGE SCALE GENOMIC DNA]</scope>
    <source>
        <strain evidence="1">AR-01</strain>
    </source>
</reference>
<evidence type="ECO:0000313" key="2">
    <source>
        <dbReference type="Proteomes" id="UP000823775"/>
    </source>
</evidence>
<keyword evidence="2" id="KW-1185">Reference proteome</keyword>
<name>A0ABS8SKV1_DATST</name>
<sequence length="98" mass="11399">MVSAWKWQREVEKPQLSGRYLERSLIQKRTIRTWQKKESRAVRCQTLALRAAGKGNETRDTPLVKHKEARDALALPFLRVHAAEEEGIEEGLQMKETE</sequence>
<dbReference type="EMBL" id="JACEIK010000585">
    <property type="protein sequence ID" value="MCD7459472.1"/>
    <property type="molecule type" value="Genomic_DNA"/>
</dbReference>
<accession>A0ABS8SKV1</accession>
<feature type="non-terminal residue" evidence="1">
    <location>
        <position position="98"/>
    </location>
</feature>
<comment type="caution">
    <text evidence="1">The sequence shown here is derived from an EMBL/GenBank/DDBJ whole genome shotgun (WGS) entry which is preliminary data.</text>
</comment>
<organism evidence="1 2">
    <name type="scientific">Datura stramonium</name>
    <name type="common">Jimsonweed</name>
    <name type="synonym">Common thornapple</name>
    <dbReference type="NCBI Taxonomy" id="4076"/>
    <lineage>
        <taxon>Eukaryota</taxon>
        <taxon>Viridiplantae</taxon>
        <taxon>Streptophyta</taxon>
        <taxon>Embryophyta</taxon>
        <taxon>Tracheophyta</taxon>
        <taxon>Spermatophyta</taxon>
        <taxon>Magnoliopsida</taxon>
        <taxon>eudicotyledons</taxon>
        <taxon>Gunneridae</taxon>
        <taxon>Pentapetalae</taxon>
        <taxon>asterids</taxon>
        <taxon>lamiids</taxon>
        <taxon>Solanales</taxon>
        <taxon>Solanaceae</taxon>
        <taxon>Solanoideae</taxon>
        <taxon>Datureae</taxon>
        <taxon>Datura</taxon>
    </lineage>
</organism>
<gene>
    <name evidence="1" type="ORF">HAX54_040962</name>
</gene>
<proteinExistence type="predicted"/>
<dbReference type="Proteomes" id="UP000823775">
    <property type="component" value="Unassembled WGS sequence"/>
</dbReference>
<protein>
    <submittedName>
        <fullName evidence="1">Uncharacterized protein</fullName>
    </submittedName>
</protein>